<dbReference type="PATRIC" id="fig|1705565.3.peg.304"/>
<dbReference type="Proteomes" id="UP000036932">
    <property type="component" value="Unassembled WGS sequence"/>
</dbReference>
<comment type="caution">
    <text evidence="1">The sequence shown here is derived from an EMBL/GenBank/DDBJ whole genome shotgun (WGS) entry which is preliminary data.</text>
</comment>
<keyword evidence="2" id="KW-1185">Reference proteome</keyword>
<dbReference type="AlphaFoldDB" id="A0A0M1NZB1"/>
<reference evidence="2" key="1">
    <citation type="submission" date="2015-08" db="EMBL/GenBank/DDBJ databases">
        <title>Genome sequencing project for genomic taxonomy and phylogenomics of Bacillus-like bacteria.</title>
        <authorList>
            <person name="Liu B."/>
            <person name="Wang J."/>
            <person name="Zhu Y."/>
            <person name="Liu G."/>
            <person name="Chen Q."/>
            <person name="Chen Z."/>
            <person name="Lan J."/>
            <person name="Che J."/>
            <person name="Ge C."/>
            <person name="Shi H."/>
            <person name="Pan Z."/>
            <person name="Liu X."/>
        </authorList>
    </citation>
    <scope>NUCLEOTIDE SEQUENCE [LARGE SCALE GENOMIC DNA]</scope>
    <source>
        <strain evidence="2">FJAT-22460</strain>
    </source>
</reference>
<evidence type="ECO:0000313" key="1">
    <source>
        <dbReference type="EMBL" id="KOR87603.1"/>
    </source>
</evidence>
<proteinExistence type="predicted"/>
<evidence type="ECO:0000313" key="2">
    <source>
        <dbReference type="Proteomes" id="UP000036932"/>
    </source>
</evidence>
<dbReference type="EMBL" id="LIUT01000002">
    <property type="protein sequence ID" value="KOR87603.1"/>
    <property type="molecule type" value="Genomic_DNA"/>
</dbReference>
<organism evidence="1 2">
    <name type="scientific">Paenibacillus solani</name>
    <dbReference type="NCBI Taxonomy" id="1705565"/>
    <lineage>
        <taxon>Bacteria</taxon>
        <taxon>Bacillati</taxon>
        <taxon>Bacillota</taxon>
        <taxon>Bacilli</taxon>
        <taxon>Bacillales</taxon>
        <taxon>Paenibacillaceae</taxon>
        <taxon>Paenibacillus</taxon>
    </lineage>
</organism>
<sequence>MKKVTIVSSTLIAVLVIVFSLTYYNRLSPSITSADIQIEGRITPFDENNVLVELDIVRLKDELASHYIYPVASGLGNISFVEDPGYYTPGSIGTWYESEELLRRETSDKIAMDHIGFAIPTQKGNYKTKFTMNKLENTNGQAEIELYYVHVEKKYGKTLSWIKKIPLSS</sequence>
<gene>
    <name evidence="1" type="ORF">AM231_17010</name>
</gene>
<accession>A0A0M1NZB1</accession>
<name>A0A0M1NZB1_9BACL</name>
<dbReference type="OrthoDB" id="2597490at2"/>
<protein>
    <submittedName>
        <fullName evidence="1">Uncharacterized protein</fullName>
    </submittedName>
</protein>
<dbReference type="RefSeq" id="WP_054403754.1">
    <property type="nucleotide sequence ID" value="NZ_LIUT01000002.1"/>
</dbReference>